<feature type="domain" description="Alpha-D-phosphohexomutase C-terminal" evidence="1">
    <location>
        <begin position="60"/>
        <end position="112"/>
    </location>
</feature>
<dbReference type="PANTHER" id="PTHR45955:SF1">
    <property type="entry name" value="PHOSPHOACETYLGLUCOSAMINE MUTASE"/>
    <property type="match status" value="1"/>
</dbReference>
<dbReference type="GO" id="GO:0004610">
    <property type="term" value="F:phosphoacetylglucosamine mutase activity"/>
    <property type="evidence" value="ECO:0007669"/>
    <property type="project" value="TreeGrafter"/>
</dbReference>
<comment type="caution">
    <text evidence="2">The sequence shown here is derived from an EMBL/GenBank/DDBJ whole genome shotgun (WGS) entry which is preliminary data.</text>
</comment>
<dbReference type="Proteomes" id="UP001209878">
    <property type="component" value="Unassembled WGS sequence"/>
</dbReference>
<dbReference type="EMBL" id="JAODUO010000084">
    <property type="protein sequence ID" value="KAK2190302.1"/>
    <property type="molecule type" value="Genomic_DNA"/>
</dbReference>
<evidence type="ECO:0000259" key="1">
    <source>
        <dbReference type="Pfam" id="PF00408"/>
    </source>
</evidence>
<reference evidence="2" key="1">
    <citation type="journal article" date="2023" name="Mol. Biol. Evol.">
        <title>Third-Generation Sequencing Reveals the Adaptive Role of the Epigenome in Three Deep-Sea Polychaetes.</title>
        <authorList>
            <person name="Perez M."/>
            <person name="Aroh O."/>
            <person name="Sun Y."/>
            <person name="Lan Y."/>
            <person name="Juniper S.K."/>
            <person name="Young C.R."/>
            <person name="Angers B."/>
            <person name="Qian P.Y."/>
        </authorList>
    </citation>
    <scope>NUCLEOTIDE SEQUENCE</scope>
    <source>
        <strain evidence="2">R07B-5</strain>
    </source>
</reference>
<organism evidence="2 3">
    <name type="scientific">Ridgeia piscesae</name>
    <name type="common">Tubeworm</name>
    <dbReference type="NCBI Taxonomy" id="27915"/>
    <lineage>
        <taxon>Eukaryota</taxon>
        <taxon>Metazoa</taxon>
        <taxon>Spiralia</taxon>
        <taxon>Lophotrochozoa</taxon>
        <taxon>Annelida</taxon>
        <taxon>Polychaeta</taxon>
        <taxon>Sedentaria</taxon>
        <taxon>Canalipalpata</taxon>
        <taxon>Sabellida</taxon>
        <taxon>Siboglinidae</taxon>
        <taxon>Ridgeia</taxon>
    </lineage>
</organism>
<sequence>MPYQICSLLKQFSMHVVGASLTGIHPTLNCQTDKSRSSSSFLQKVADRNVIQTTDAERKVTTPAGLQDSIDAIVSKYPKGRSFVRPSGTEDVVRVYSEAETQTAADELAYEVSMAVFERAGGVGDPPQHVAL</sequence>
<accession>A0AAD9UIC2</accession>
<dbReference type="AlphaFoldDB" id="A0AAD9UIC2"/>
<protein>
    <recommendedName>
        <fullName evidence="1">Alpha-D-phosphohexomutase C-terminal domain-containing protein</fullName>
    </recommendedName>
</protein>
<dbReference type="FunFam" id="3.30.310.50:FF:000003">
    <property type="entry name" value="Phosphoacetylglucosamine mutase"/>
    <property type="match status" value="1"/>
</dbReference>
<dbReference type="InterPro" id="IPR036900">
    <property type="entry name" value="A-D-PHexomutase_C_sf"/>
</dbReference>
<name>A0AAD9UIC2_RIDPI</name>
<dbReference type="InterPro" id="IPR005843">
    <property type="entry name" value="A-D-PHexomutase_C"/>
</dbReference>
<keyword evidence="3" id="KW-1185">Reference proteome</keyword>
<gene>
    <name evidence="2" type="ORF">NP493_79g06019</name>
</gene>
<dbReference type="Pfam" id="PF00408">
    <property type="entry name" value="PGM_PMM_IV"/>
    <property type="match status" value="1"/>
</dbReference>
<dbReference type="SUPFAM" id="SSF55957">
    <property type="entry name" value="Phosphoglucomutase, C-terminal domain"/>
    <property type="match status" value="1"/>
</dbReference>
<evidence type="ECO:0000313" key="3">
    <source>
        <dbReference type="Proteomes" id="UP001209878"/>
    </source>
</evidence>
<proteinExistence type="predicted"/>
<dbReference type="Gene3D" id="3.30.310.50">
    <property type="entry name" value="Alpha-D-phosphohexomutase, C-terminal domain"/>
    <property type="match status" value="1"/>
</dbReference>
<evidence type="ECO:0000313" key="2">
    <source>
        <dbReference type="EMBL" id="KAK2190302.1"/>
    </source>
</evidence>
<dbReference type="PANTHER" id="PTHR45955">
    <property type="entry name" value="PHOSPHOACETYLGLUCOSAMINE MUTASE"/>
    <property type="match status" value="1"/>
</dbReference>
<dbReference type="GO" id="GO:0006048">
    <property type="term" value="P:UDP-N-acetylglucosamine biosynthetic process"/>
    <property type="evidence" value="ECO:0007669"/>
    <property type="project" value="TreeGrafter"/>
</dbReference>